<dbReference type="EMBL" id="JACHMX010000001">
    <property type="protein sequence ID" value="MBB5852521.1"/>
    <property type="molecule type" value="Genomic_DNA"/>
</dbReference>
<keyword evidence="2" id="KW-1185">Reference proteome</keyword>
<name>A0A841B0U2_9PSEU</name>
<proteinExistence type="predicted"/>
<comment type="caution">
    <text evidence="1">The sequence shown here is derived from an EMBL/GenBank/DDBJ whole genome shotgun (WGS) entry which is preliminary data.</text>
</comment>
<accession>A0A841B0U2</accession>
<reference evidence="1 2" key="1">
    <citation type="submission" date="2020-08" db="EMBL/GenBank/DDBJ databases">
        <title>Sequencing the genomes of 1000 actinobacteria strains.</title>
        <authorList>
            <person name="Klenk H.-P."/>
        </authorList>
    </citation>
    <scope>NUCLEOTIDE SEQUENCE [LARGE SCALE GENOMIC DNA]</scope>
    <source>
        <strain evidence="1 2">DSM 45272</strain>
    </source>
</reference>
<dbReference type="AlphaFoldDB" id="A0A841B0U2"/>
<evidence type="ECO:0000313" key="2">
    <source>
        <dbReference type="Proteomes" id="UP000580861"/>
    </source>
</evidence>
<dbReference type="RefSeq" id="WP_184895014.1">
    <property type="nucleotide sequence ID" value="NZ_JACHMX010000001.1"/>
</dbReference>
<protein>
    <submittedName>
        <fullName evidence="1">Uncharacterized protein</fullName>
    </submittedName>
</protein>
<organism evidence="1 2">
    <name type="scientific">Amycolatopsis umgeniensis</name>
    <dbReference type="NCBI Taxonomy" id="336628"/>
    <lineage>
        <taxon>Bacteria</taxon>
        <taxon>Bacillati</taxon>
        <taxon>Actinomycetota</taxon>
        <taxon>Actinomycetes</taxon>
        <taxon>Pseudonocardiales</taxon>
        <taxon>Pseudonocardiaceae</taxon>
        <taxon>Amycolatopsis</taxon>
    </lineage>
</organism>
<evidence type="ECO:0000313" key="1">
    <source>
        <dbReference type="EMBL" id="MBB5852521.1"/>
    </source>
</evidence>
<sequence>MAKNSGFPGLKTGGVVDKLKKLILAAVVVTVIVMVLKSPAEAADVVTDGRDSGEDAIDSLITFFRSLRNG</sequence>
<gene>
    <name evidence="1" type="ORF">HDA45_002608</name>
</gene>
<dbReference type="Proteomes" id="UP000580861">
    <property type="component" value="Unassembled WGS sequence"/>
</dbReference>